<dbReference type="Pfam" id="PF14825">
    <property type="entry name" value="CFAP77"/>
    <property type="match status" value="1"/>
</dbReference>
<dbReference type="InterPro" id="IPR029147">
    <property type="entry name" value="CFAP77"/>
</dbReference>
<evidence type="ECO:0000256" key="1">
    <source>
        <dbReference type="SAM" id="MobiDB-lite"/>
    </source>
</evidence>
<feature type="compositionally biased region" description="Low complexity" evidence="1">
    <location>
        <begin position="205"/>
        <end position="223"/>
    </location>
</feature>
<evidence type="ECO:0000313" key="3">
    <source>
        <dbReference type="Proteomes" id="UP001244341"/>
    </source>
</evidence>
<sequence length="249" mass="26651">MCPAGELVGSVLHAKQHTASSDRLGAAQKVKRTTFNNSSPDTTYGAAMPHDAEGAWQVISKWQEHVPNPHAKPGPDFRAMNKAAADSGLVSSTQIRTFREGHPATLKTGVESVTKAAPRLPSHKDPSFTYGKPATYRSAEEVRNFGLAEPPVKGLVQGAYSHAWVDMNLARQDEFDVRRKYIKPAPTAATEGHALGAQQTIAKHSSSGSGSPTGKSTAAGSSSWKMKKFESKAEPPLGEPYTICAHHRA</sequence>
<name>A0ABY8URF6_TETOB</name>
<dbReference type="PANTHER" id="PTHR28617:SF1">
    <property type="entry name" value="CILIA- AND FLAGELLA-ASSOCIATED PROTEIN 77"/>
    <property type="match status" value="1"/>
</dbReference>
<evidence type="ECO:0000313" key="2">
    <source>
        <dbReference type="EMBL" id="WIA22143.1"/>
    </source>
</evidence>
<dbReference type="Proteomes" id="UP001244341">
    <property type="component" value="Chromosome 14b"/>
</dbReference>
<accession>A0ABY8URF6</accession>
<protein>
    <recommendedName>
        <fullName evidence="4">Flagellar associated protein</fullName>
    </recommendedName>
</protein>
<reference evidence="2 3" key="1">
    <citation type="submission" date="2023-05" db="EMBL/GenBank/DDBJ databases">
        <title>A 100% complete, gapless, phased diploid assembly of the Scenedesmus obliquus UTEX 3031 genome.</title>
        <authorList>
            <person name="Biondi T.C."/>
            <person name="Hanschen E.R."/>
            <person name="Kwon T."/>
            <person name="Eng W."/>
            <person name="Kruse C.P.S."/>
            <person name="Koehler S.I."/>
            <person name="Kunde Y."/>
            <person name="Gleasner C.D."/>
            <person name="You Mak K.T."/>
            <person name="Polle J."/>
            <person name="Hovde B.T."/>
            <person name="Starkenburg S.R."/>
        </authorList>
    </citation>
    <scope>NUCLEOTIDE SEQUENCE [LARGE SCALE GENOMIC DNA]</scope>
    <source>
        <strain evidence="2 3">DOE0152z</strain>
    </source>
</reference>
<feature type="region of interest" description="Disordered" evidence="1">
    <location>
        <begin position="189"/>
        <end position="249"/>
    </location>
</feature>
<keyword evidence="3" id="KW-1185">Reference proteome</keyword>
<dbReference type="EMBL" id="CP126221">
    <property type="protein sequence ID" value="WIA22143.1"/>
    <property type="molecule type" value="Genomic_DNA"/>
</dbReference>
<evidence type="ECO:0008006" key="4">
    <source>
        <dbReference type="Google" id="ProtNLM"/>
    </source>
</evidence>
<organism evidence="2 3">
    <name type="scientific">Tetradesmus obliquus</name>
    <name type="common">Green alga</name>
    <name type="synonym">Acutodesmus obliquus</name>
    <dbReference type="NCBI Taxonomy" id="3088"/>
    <lineage>
        <taxon>Eukaryota</taxon>
        <taxon>Viridiplantae</taxon>
        <taxon>Chlorophyta</taxon>
        <taxon>core chlorophytes</taxon>
        <taxon>Chlorophyceae</taxon>
        <taxon>CS clade</taxon>
        <taxon>Sphaeropleales</taxon>
        <taxon>Scenedesmaceae</taxon>
        <taxon>Tetradesmus</taxon>
    </lineage>
</organism>
<gene>
    <name evidence="2" type="ORF">OEZ85_004479</name>
</gene>
<dbReference type="PANTHER" id="PTHR28617">
    <property type="entry name" value="CILIA- AND FLAGELLA-ASSOCIATED PROTEIN 77"/>
    <property type="match status" value="1"/>
</dbReference>
<proteinExistence type="predicted"/>